<comment type="caution">
    <text evidence="1">The sequence shown here is derived from an EMBL/GenBank/DDBJ whole genome shotgun (WGS) entry which is preliminary data.</text>
</comment>
<dbReference type="Gene3D" id="3.90.1290.10">
    <property type="entry name" value="Plakin repeat"/>
    <property type="match status" value="2"/>
</dbReference>
<dbReference type="InterPro" id="IPR035915">
    <property type="entry name" value="Plakin_repeat_sf"/>
</dbReference>
<reference evidence="1 2" key="1">
    <citation type="submission" date="2024-10" db="EMBL/GenBank/DDBJ databases">
        <authorList>
            <person name="Kim D."/>
        </authorList>
    </citation>
    <scope>NUCLEOTIDE SEQUENCE [LARGE SCALE GENOMIC DNA]</scope>
    <source>
        <strain evidence="1">Taebaek</strain>
    </source>
</reference>
<keyword evidence="2" id="KW-1185">Reference proteome</keyword>
<evidence type="ECO:0000313" key="2">
    <source>
        <dbReference type="Proteomes" id="UP001620645"/>
    </source>
</evidence>
<gene>
    <name evidence="1" type="ORF">niasHS_010435</name>
</gene>
<dbReference type="SMART" id="SM00250">
    <property type="entry name" value="PLEC"/>
    <property type="match status" value="5"/>
</dbReference>
<sequence length="555" mass="61777">MTEWSYKFLSFSSACTISSFFVSSFTQYERNKIHFFNLLARVYSATANCSDMEKAQEQRQAERVEEMHEFQPPPPVIPEMPRFTEHEEEPQMFQEETVTKTQFYEMEGILHKQTGEILTFVEAIRQGLLNLSAGGEFFDIVSGQSVSLDKADPISLRDALAHGYIQFPSAQPLLALTLTDCIVDGFIDAHAGGLIQKSQTLTEVVENGLLDTQGHFGDRGNRFTLMEAINSGLLDEEIRHIALERRLLSPDGKIVLGWAEDGAHPERQIGVLQVQTERALDQAVRQTLLLSDASRQGLVDSALADILMAPCGLSEGGTEVSLIRAVSKGLVDASKGVVVDPRFQRELSVREAYDRGMFTSLRSAMHLAALLDVHPSLMTPVKKKPYSKKRIQRPGQPALAEDQVKVTLAEAMRQGLIDARTQRFRQGNQEMSLDDALHRGLIDPQSEWIVPSRASGIGPTIEERTQETVTETDQQLAPKIFRDKELQESVNTVKRVRRTEGEKLQNFPTLKIQLHTANIKMWCKSSGDGLSIGHVLLDIGAVASGKFDRGTAIPH</sequence>
<dbReference type="AlphaFoldDB" id="A0ABD2J1F9"/>
<dbReference type="EMBL" id="JBICCN010000232">
    <property type="protein sequence ID" value="KAL3085366.1"/>
    <property type="molecule type" value="Genomic_DNA"/>
</dbReference>
<name>A0ABD2J1F9_HETSC</name>
<organism evidence="1 2">
    <name type="scientific">Heterodera schachtii</name>
    <name type="common">Sugarbeet cyst nematode worm</name>
    <name type="synonym">Tylenchus schachtii</name>
    <dbReference type="NCBI Taxonomy" id="97005"/>
    <lineage>
        <taxon>Eukaryota</taxon>
        <taxon>Metazoa</taxon>
        <taxon>Ecdysozoa</taxon>
        <taxon>Nematoda</taxon>
        <taxon>Chromadorea</taxon>
        <taxon>Rhabditida</taxon>
        <taxon>Tylenchina</taxon>
        <taxon>Tylenchomorpha</taxon>
        <taxon>Tylenchoidea</taxon>
        <taxon>Heteroderidae</taxon>
        <taxon>Heteroderinae</taxon>
        <taxon>Heterodera</taxon>
    </lineage>
</organism>
<dbReference type="Proteomes" id="UP001620645">
    <property type="component" value="Unassembled WGS sequence"/>
</dbReference>
<proteinExistence type="predicted"/>
<accession>A0ABD2J1F9</accession>
<evidence type="ECO:0000313" key="1">
    <source>
        <dbReference type="EMBL" id="KAL3085366.1"/>
    </source>
</evidence>
<dbReference type="InterPro" id="IPR001101">
    <property type="entry name" value="Plectin_repeat"/>
</dbReference>
<dbReference type="SUPFAM" id="SSF75399">
    <property type="entry name" value="Plakin repeat"/>
    <property type="match status" value="2"/>
</dbReference>
<protein>
    <submittedName>
        <fullName evidence="1">Uncharacterized protein</fullName>
    </submittedName>
</protein>